<dbReference type="AlphaFoldDB" id="A0AAF0Y5U4"/>
<dbReference type="InterPro" id="IPR051089">
    <property type="entry name" value="prtT"/>
</dbReference>
<feature type="domain" description="Zn(2)-C6 fungal-type" evidence="8">
    <location>
        <begin position="20"/>
        <end position="53"/>
    </location>
</feature>
<dbReference type="SUPFAM" id="SSF57701">
    <property type="entry name" value="Zn2/Cys6 DNA-binding domain"/>
    <property type="match status" value="1"/>
</dbReference>
<gene>
    <name evidence="9" type="primary">priB_18</name>
    <name evidence="9" type="ORF">LOC62_02G001777</name>
</gene>
<keyword evidence="2" id="KW-0479">Metal-binding</keyword>
<proteinExistence type="predicted"/>
<dbReference type="GO" id="GO:0000976">
    <property type="term" value="F:transcription cis-regulatory region binding"/>
    <property type="evidence" value="ECO:0007669"/>
    <property type="project" value="TreeGrafter"/>
</dbReference>
<dbReference type="GO" id="GO:0000981">
    <property type="term" value="F:DNA-binding transcription factor activity, RNA polymerase II-specific"/>
    <property type="evidence" value="ECO:0007669"/>
    <property type="project" value="InterPro"/>
</dbReference>
<feature type="compositionally biased region" description="Basic and acidic residues" evidence="7">
    <location>
        <begin position="62"/>
        <end position="79"/>
    </location>
</feature>
<dbReference type="PANTHER" id="PTHR31845:SF17">
    <property type="entry name" value="ZN(II)2CYS6 TRANSCRIPTION FACTOR (EUROFUNG)"/>
    <property type="match status" value="1"/>
</dbReference>
<evidence type="ECO:0000313" key="10">
    <source>
        <dbReference type="Proteomes" id="UP000827549"/>
    </source>
</evidence>
<dbReference type="InterPro" id="IPR007219">
    <property type="entry name" value="XnlR_reg_dom"/>
</dbReference>
<dbReference type="PANTHER" id="PTHR31845">
    <property type="entry name" value="FINGER DOMAIN PROTEIN, PUTATIVE-RELATED"/>
    <property type="match status" value="1"/>
</dbReference>
<dbReference type="SMART" id="SM00066">
    <property type="entry name" value="GAL4"/>
    <property type="match status" value="1"/>
</dbReference>
<dbReference type="RefSeq" id="XP_062624258.1">
    <property type="nucleotide sequence ID" value="XM_062768274.1"/>
</dbReference>
<keyword evidence="6" id="KW-0539">Nucleus</keyword>
<dbReference type="Proteomes" id="UP000827549">
    <property type="component" value="Chromosome 2"/>
</dbReference>
<keyword evidence="4" id="KW-0238">DNA-binding</keyword>
<feature type="region of interest" description="Disordered" evidence="7">
    <location>
        <begin position="55"/>
        <end position="91"/>
    </location>
</feature>
<organism evidence="9 10">
    <name type="scientific">Vanrija pseudolonga</name>
    <dbReference type="NCBI Taxonomy" id="143232"/>
    <lineage>
        <taxon>Eukaryota</taxon>
        <taxon>Fungi</taxon>
        <taxon>Dikarya</taxon>
        <taxon>Basidiomycota</taxon>
        <taxon>Agaricomycotina</taxon>
        <taxon>Tremellomycetes</taxon>
        <taxon>Trichosporonales</taxon>
        <taxon>Trichosporonaceae</taxon>
        <taxon>Vanrija</taxon>
    </lineage>
</organism>
<dbReference type="GO" id="GO:0005634">
    <property type="term" value="C:nucleus"/>
    <property type="evidence" value="ECO:0007669"/>
    <property type="project" value="UniProtKB-SubCell"/>
</dbReference>
<comment type="subcellular location">
    <subcellularLocation>
        <location evidence="1">Nucleus</location>
    </subcellularLocation>
</comment>
<evidence type="ECO:0000256" key="3">
    <source>
        <dbReference type="ARBA" id="ARBA00023015"/>
    </source>
</evidence>
<feature type="region of interest" description="Disordered" evidence="7">
    <location>
        <begin position="201"/>
        <end position="222"/>
    </location>
</feature>
<dbReference type="SMART" id="SM00906">
    <property type="entry name" value="Fungal_trans"/>
    <property type="match status" value="1"/>
</dbReference>
<evidence type="ECO:0000256" key="7">
    <source>
        <dbReference type="SAM" id="MobiDB-lite"/>
    </source>
</evidence>
<dbReference type="PROSITE" id="PS00463">
    <property type="entry name" value="ZN2_CY6_FUNGAL_1"/>
    <property type="match status" value="1"/>
</dbReference>
<name>A0AAF0Y5U4_9TREE</name>
<dbReference type="CDD" id="cd00067">
    <property type="entry name" value="GAL4"/>
    <property type="match status" value="1"/>
</dbReference>
<evidence type="ECO:0000256" key="6">
    <source>
        <dbReference type="ARBA" id="ARBA00023242"/>
    </source>
</evidence>
<evidence type="ECO:0000259" key="8">
    <source>
        <dbReference type="PROSITE" id="PS50048"/>
    </source>
</evidence>
<dbReference type="InterPro" id="IPR001138">
    <property type="entry name" value="Zn2Cys6_DnaBD"/>
</dbReference>
<reference evidence="9" key="1">
    <citation type="submission" date="2023-10" db="EMBL/GenBank/DDBJ databases">
        <authorList>
            <person name="Noh H."/>
        </authorList>
    </citation>
    <scope>NUCLEOTIDE SEQUENCE</scope>
    <source>
        <strain evidence="9">DUCC4014</strain>
    </source>
</reference>
<accession>A0AAF0Y5U4</accession>
<dbReference type="PROSITE" id="PS50048">
    <property type="entry name" value="ZN2_CY6_FUNGAL_2"/>
    <property type="match status" value="1"/>
</dbReference>
<dbReference type="InterPro" id="IPR036864">
    <property type="entry name" value="Zn2-C6_fun-type_DNA-bd_sf"/>
</dbReference>
<dbReference type="EMBL" id="CP086715">
    <property type="protein sequence ID" value="WOO78226.1"/>
    <property type="molecule type" value="Genomic_DNA"/>
</dbReference>
<dbReference type="Pfam" id="PF00172">
    <property type="entry name" value="Zn_clus"/>
    <property type="match status" value="1"/>
</dbReference>
<dbReference type="GO" id="GO:0006351">
    <property type="term" value="P:DNA-templated transcription"/>
    <property type="evidence" value="ECO:0007669"/>
    <property type="project" value="InterPro"/>
</dbReference>
<evidence type="ECO:0000313" key="9">
    <source>
        <dbReference type="EMBL" id="WOO78226.1"/>
    </source>
</evidence>
<keyword evidence="10" id="KW-1185">Reference proteome</keyword>
<dbReference type="GeneID" id="87805031"/>
<evidence type="ECO:0000256" key="1">
    <source>
        <dbReference type="ARBA" id="ARBA00004123"/>
    </source>
</evidence>
<keyword evidence="3" id="KW-0805">Transcription regulation</keyword>
<dbReference type="Gene3D" id="4.10.240.10">
    <property type="entry name" value="Zn(2)-C6 fungal-type DNA-binding domain"/>
    <property type="match status" value="1"/>
</dbReference>
<dbReference type="Pfam" id="PF04082">
    <property type="entry name" value="Fungal_trans"/>
    <property type="match status" value="1"/>
</dbReference>
<evidence type="ECO:0000256" key="2">
    <source>
        <dbReference type="ARBA" id="ARBA00022723"/>
    </source>
</evidence>
<protein>
    <submittedName>
        <fullName evidence="9">Protein priB</fullName>
    </submittedName>
</protein>
<sequence length="545" mass="61947">MSPATRTRNRETTRGKLGHACHSCRLLKTKCFNDGSINTPCDRCTEQSLRCDYSRRKRGRKSKAELAQRAEESAEEDIRSSPTRSLDSDTLGVLSAGTLPQRWVPSHHEGGEVPDSLPVGSALAIPAHDISGHVGTELETPSLSVSTPVHRRHMSAGIADHDHPTDGSASVDISDRLNPPEFRLANQARDDAPPYQRDWRRLTRTSSERYPTPSPRPFDDPVTLGLSSEAQAIHMIELFYDQLNPQIAVLDRGYHTFDHIRQKSPILLSSMLAAVAKFFAFELYQPMLNHALTLLNHKGMNGDGTYDIYDIQAILIQVYYKHPSDRTVWIRIGMALRIAQQLRLNESYRRPLPADPIEKRQQLNRERTWLLLVCFDRTYSYTFDFPLTVKVHEIIDIASGYRKHLWRWFDAPDYVASVLTPREQRILRADPLNQLLAIKELELQLSHWENQTDLVEWMSLADQVVQQLERTTEDRGFLYLQDTASVAMSALALNLFKTEFLGGANALIPEDLDIENEYWSTMFSTTSEYPQILAQLQSLTAPLSG</sequence>
<evidence type="ECO:0000256" key="4">
    <source>
        <dbReference type="ARBA" id="ARBA00023125"/>
    </source>
</evidence>
<dbReference type="GO" id="GO:0008270">
    <property type="term" value="F:zinc ion binding"/>
    <property type="evidence" value="ECO:0007669"/>
    <property type="project" value="InterPro"/>
</dbReference>
<dbReference type="CDD" id="cd12148">
    <property type="entry name" value="fungal_TF_MHR"/>
    <property type="match status" value="1"/>
</dbReference>
<evidence type="ECO:0000256" key="5">
    <source>
        <dbReference type="ARBA" id="ARBA00023163"/>
    </source>
</evidence>
<keyword evidence="5" id="KW-0804">Transcription</keyword>